<evidence type="ECO:0000256" key="13">
    <source>
        <dbReference type="PIRSR" id="PIRSR604385-2"/>
    </source>
</evidence>
<feature type="short sequence motif" description="Nudix box" evidence="14">
    <location>
        <begin position="272"/>
        <end position="294"/>
    </location>
</feature>
<keyword evidence="5 13" id="KW-0479">Metal-binding</keyword>
<name>A0A521CX73_9RHOB</name>
<dbReference type="InterPro" id="IPR009288">
    <property type="entry name" value="AIG2-like_dom"/>
</dbReference>
<dbReference type="GO" id="GO:0047631">
    <property type="term" value="F:ADP-ribose diphosphatase activity"/>
    <property type="evidence" value="ECO:0007669"/>
    <property type="project" value="UniProtKB-EC"/>
</dbReference>
<evidence type="ECO:0000256" key="4">
    <source>
        <dbReference type="ARBA" id="ARBA00013297"/>
    </source>
</evidence>
<dbReference type="SUPFAM" id="SSF110857">
    <property type="entry name" value="Gamma-glutamyl cyclotransferase-like"/>
    <property type="match status" value="1"/>
</dbReference>
<evidence type="ECO:0000256" key="5">
    <source>
        <dbReference type="ARBA" id="ARBA00022723"/>
    </source>
</evidence>
<dbReference type="PROSITE" id="PS00893">
    <property type="entry name" value="NUDIX_BOX"/>
    <property type="match status" value="1"/>
</dbReference>
<evidence type="ECO:0000256" key="12">
    <source>
        <dbReference type="ARBA" id="ARBA00049546"/>
    </source>
</evidence>
<sequence>MALSQSKSEIMRNLFFYGTLRHEALLETVLGDAGVAALRPAQLPGYRAYWADGHGFPFLTQEPGGQAIGLLAEGLSDDAIARLDFYEGGFGYGLHPVTVQTDHGPVAAQVWLVPDGTYDRGAPFDLDDWARCRAALNVRAAAEVMGLYGTRSAAEVARMYPMIEMRAQSWVMGRAEQVPDAPGGMTRADVDLIDSQTPYIDYFAVESQRLRFRKFSGDMGPEVHYASFVATDAALVLPYDPVRDRVMLVEQFRMGPQVRGDRVPWQLEPIAGRIDADETPEQTARREALEEAGLELRGLELISRAYPSPGCSNEYFHTYLGLADLPEDAAGVGGLLAESEDIRSHILSFDAAMGMADRGEIRVVPLLMALYWLARHRDRLRAGA</sequence>
<evidence type="ECO:0000256" key="9">
    <source>
        <dbReference type="ARBA" id="ARBA00030162"/>
    </source>
</evidence>
<protein>
    <recommendedName>
        <fullName evidence="4">ADP-ribose pyrophosphatase</fullName>
        <ecNumber evidence="3">3.6.1.13</ecNumber>
    </recommendedName>
    <alternativeName>
        <fullName evidence="9">ADP-ribose diphosphatase</fullName>
    </alternativeName>
    <alternativeName>
        <fullName evidence="11">ADP-ribose phosphohydrolase</fullName>
    </alternativeName>
    <alternativeName>
        <fullName evidence="10">Adenosine diphosphoribose pyrophosphatase</fullName>
    </alternativeName>
</protein>
<dbReference type="GO" id="GO:0046872">
    <property type="term" value="F:metal ion binding"/>
    <property type="evidence" value="ECO:0007669"/>
    <property type="project" value="UniProtKB-KW"/>
</dbReference>
<dbReference type="Pfam" id="PF00293">
    <property type="entry name" value="NUDIX"/>
    <property type="match status" value="1"/>
</dbReference>
<organism evidence="16 17">
    <name type="scientific">Thalassovita litoralis</name>
    <dbReference type="NCBI Taxonomy" id="1010611"/>
    <lineage>
        <taxon>Bacteria</taxon>
        <taxon>Pseudomonadati</taxon>
        <taxon>Pseudomonadota</taxon>
        <taxon>Alphaproteobacteria</taxon>
        <taxon>Rhodobacterales</taxon>
        <taxon>Roseobacteraceae</taxon>
        <taxon>Thalassovita</taxon>
    </lineage>
</organism>
<dbReference type="Gene3D" id="3.10.490.10">
    <property type="entry name" value="Gamma-glutamyl cyclotransferase-like"/>
    <property type="match status" value="1"/>
</dbReference>
<feature type="binding site" evidence="13">
    <location>
        <position position="340"/>
    </location>
    <ligand>
        <name>Mg(2+)</name>
        <dbReference type="ChEBI" id="CHEBI:18420"/>
        <label>1</label>
    </ligand>
</feature>
<accession>A0A521CX73</accession>
<comment type="similarity">
    <text evidence="2">Belongs to the Nudix hydrolase family. NudF subfamily.</text>
</comment>
<evidence type="ECO:0000256" key="8">
    <source>
        <dbReference type="ARBA" id="ARBA00025164"/>
    </source>
</evidence>
<dbReference type="InterPro" id="IPR000086">
    <property type="entry name" value="NUDIX_hydrolase_dom"/>
</dbReference>
<keyword evidence="6" id="KW-0378">Hydrolase</keyword>
<dbReference type="EMBL" id="FXTO01000008">
    <property type="protein sequence ID" value="SMO64018.1"/>
    <property type="molecule type" value="Genomic_DNA"/>
</dbReference>
<dbReference type="GO" id="GO:0019693">
    <property type="term" value="P:ribose phosphate metabolic process"/>
    <property type="evidence" value="ECO:0007669"/>
    <property type="project" value="TreeGrafter"/>
</dbReference>
<evidence type="ECO:0000256" key="2">
    <source>
        <dbReference type="ARBA" id="ARBA00007482"/>
    </source>
</evidence>
<comment type="function">
    <text evidence="8">Acts on ADP-mannose and ADP-glucose as well as ADP-ribose. Prevents glycogen biosynthesis. The reaction catalyzed by this enzyme is a limiting step of the gluconeogenic process.</text>
</comment>
<evidence type="ECO:0000313" key="17">
    <source>
        <dbReference type="Proteomes" id="UP000316030"/>
    </source>
</evidence>
<dbReference type="PROSITE" id="PS51462">
    <property type="entry name" value="NUDIX"/>
    <property type="match status" value="1"/>
</dbReference>
<dbReference type="InterPro" id="IPR013024">
    <property type="entry name" value="GGCT-like"/>
</dbReference>
<dbReference type="GO" id="GO:0006753">
    <property type="term" value="P:nucleoside phosphate metabolic process"/>
    <property type="evidence" value="ECO:0007669"/>
    <property type="project" value="TreeGrafter"/>
</dbReference>
<dbReference type="SUPFAM" id="SSF55811">
    <property type="entry name" value="Nudix"/>
    <property type="match status" value="1"/>
</dbReference>
<dbReference type="InterPro" id="IPR004385">
    <property type="entry name" value="NDP_pyrophosphatase"/>
</dbReference>
<comment type="catalytic activity">
    <reaction evidence="12">
        <text>ADP-D-ribose + H2O = D-ribose 5-phosphate + AMP + 2 H(+)</text>
        <dbReference type="Rhea" id="RHEA:10412"/>
        <dbReference type="ChEBI" id="CHEBI:15377"/>
        <dbReference type="ChEBI" id="CHEBI:15378"/>
        <dbReference type="ChEBI" id="CHEBI:57967"/>
        <dbReference type="ChEBI" id="CHEBI:78346"/>
        <dbReference type="ChEBI" id="CHEBI:456215"/>
        <dbReference type="EC" id="3.6.1.13"/>
    </reaction>
</comment>
<evidence type="ECO:0000256" key="3">
    <source>
        <dbReference type="ARBA" id="ARBA00012453"/>
    </source>
</evidence>
<reference evidence="16 17" key="1">
    <citation type="submission" date="2017-05" db="EMBL/GenBank/DDBJ databases">
        <authorList>
            <person name="Varghese N."/>
            <person name="Submissions S."/>
        </authorList>
    </citation>
    <scope>NUCLEOTIDE SEQUENCE [LARGE SCALE GENOMIC DNA]</scope>
    <source>
        <strain evidence="16 17">DSM 29506</strain>
    </source>
</reference>
<comment type="cofactor">
    <cofactor evidence="1 13">
        <name>Mg(2+)</name>
        <dbReference type="ChEBI" id="CHEBI:18420"/>
    </cofactor>
</comment>
<dbReference type="NCBIfam" id="TIGR00052">
    <property type="entry name" value="nudix-type nucleoside diphosphatase, YffH/AdpP family"/>
    <property type="match status" value="1"/>
</dbReference>
<dbReference type="AlphaFoldDB" id="A0A521CX73"/>
<dbReference type="CDD" id="cd24155">
    <property type="entry name" value="NUDIX_ADPRase"/>
    <property type="match status" value="1"/>
</dbReference>
<evidence type="ECO:0000259" key="15">
    <source>
        <dbReference type="PROSITE" id="PS51462"/>
    </source>
</evidence>
<evidence type="ECO:0000256" key="14">
    <source>
        <dbReference type="PIRSR" id="PIRSR604385-3"/>
    </source>
</evidence>
<dbReference type="PANTHER" id="PTHR11839:SF5">
    <property type="entry name" value="ADP-RIBOSE PYROPHOSPHATASE"/>
    <property type="match status" value="1"/>
</dbReference>
<dbReference type="PANTHER" id="PTHR11839">
    <property type="entry name" value="UDP/ADP-SUGAR PYROPHOSPHATASE"/>
    <property type="match status" value="1"/>
</dbReference>
<dbReference type="Proteomes" id="UP000316030">
    <property type="component" value="Unassembled WGS sequence"/>
</dbReference>
<feature type="binding site" evidence="13">
    <location>
        <position position="287"/>
    </location>
    <ligand>
        <name>Mg(2+)</name>
        <dbReference type="ChEBI" id="CHEBI:18420"/>
        <label>1</label>
    </ligand>
</feature>
<keyword evidence="17" id="KW-1185">Reference proteome</keyword>
<evidence type="ECO:0000256" key="7">
    <source>
        <dbReference type="ARBA" id="ARBA00022842"/>
    </source>
</evidence>
<dbReference type="InterPro" id="IPR015797">
    <property type="entry name" value="NUDIX_hydrolase-like_dom_sf"/>
</dbReference>
<dbReference type="InterPro" id="IPR020084">
    <property type="entry name" value="NUDIX_hydrolase_CS"/>
</dbReference>
<feature type="domain" description="Nudix hydrolase" evidence="15">
    <location>
        <begin position="229"/>
        <end position="369"/>
    </location>
</feature>
<feature type="binding site" evidence="13">
    <location>
        <position position="271"/>
    </location>
    <ligand>
        <name>Mg(2+)</name>
        <dbReference type="ChEBI" id="CHEBI:18420"/>
        <label>1</label>
    </ligand>
</feature>
<evidence type="ECO:0000256" key="6">
    <source>
        <dbReference type="ARBA" id="ARBA00022801"/>
    </source>
</evidence>
<dbReference type="EC" id="3.6.1.13" evidence="3"/>
<evidence type="ECO:0000256" key="1">
    <source>
        <dbReference type="ARBA" id="ARBA00001946"/>
    </source>
</evidence>
<gene>
    <name evidence="16" type="ORF">SAMN06265173_10842</name>
</gene>
<dbReference type="Gene3D" id="3.90.79.10">
    <property type="entry name" value="Nucleoside Triphosphate Pyrophosphohydrolase"/>
    <property type="match status" value="1"/>
</dbReference>
<feature type="binding site" evidence="13">
    <location>
        <position position="291"/>
    </location>
    <ligand>
        <name>Mg(2+)</name>
        <dbReference type="ChEBI" id="CHEBI:18420"/>
        <label>1</label>
    </ligand>
</feature>
<dbReference type="Pfam" id="PF06094">
    <property type="entry name" value="GGACT"/>
    <property type="match status" value="1"/>
</dbReference>
<evidence type="ECO:0000313" key="16">
    <source>
        <dbReference type="EMBL" id="SMO64018.1"/>
    </source>
</evidence>
<keyword evidence="7 13" id="KW-0460">Magnesium</keyword>
<dbReference type="CDD" id="cd06661">
    <property type="entry name" value="GGCT_like"/>
    <property type="match status" value="1"/>
</dbReference>
<dbReference type="InterPro" id="IPR036568">
    <property type="entry name" value="GGCT-like_sf"/>
</dbReference>
<dbReference type="GO" id="GO:0005829">
    <property type="term" value="C:cytosol"/>
    <property type="evidence" value="ECO:0007669"/>
    <property type="project" value="TreeGrafter"/>
</dbReference>
<proteinExistence type="inferred from homology"/>
<evidence type="ECO:0000256" key="11">
    <source>
        <dbReference type="ARBA" id="ARBA00033056"/>
    </source>
</evidence>
<dbReference type="GO" id="GO:0019144">
    <property type="term" value="F:ADP-sugar diphosphatase activity"/>
    <property type="evidence" value="ECO:0007669"/>
    <property type="project" value="TreeGrafter"/>
</dbReference>
<evidence type="ECO:0000256" key="10">
    <source>
        <dbReference type="ARBA" id="ARBA00030308"/>
    </source>
</evidence>